<keyword evidence="4 6" id="KW-0460">Magnesium</keyword>
<dbReference type="SFLD" id="SFLDS00003">
    <property type="entry name" value="Haloacid_Dehalogenase"/>
    <property type="match status" value="1"/>
</dbReference>
<dbReference type="Pfam" id="PF00702">
    <property type="entry name" value="Hydrolase"/>
    <property type="match status" value="1"/>
</dbReference>
<dbReference type="GO" id="GO:0000287">
    <property type="term" value="F:magnesium ion binding"/>
    <property type="evidence" value="ECO:0007669"/>
    <property type="project" value="UniProtKB-UniRule"/>
</dbReference>
<comment type="subcellular location">
    <subcellularLocation>
        <location evidence="6">Cytoplasm</location>
    </subcellularLocation>
    <subcellularLocation>
        <location evidence="6">Nucleus</location>
    </subcellularLocation>
</comment>
<dbReference type="GO" id="GO:0005634">
    <property type="term" value="C:nucleus"/>
    <property type="evidence" value="ECO:0007669"/>
    <property type="project" value="UniProtKB-SubCell"/>
</dbReference>
<keyword evidence="6" id="KW-0539">Nucleus</keyword>
<dbReference type="GO" id="GO:0005737">
    <property type="term" value="C:cytoplasm"/>
    <property type="evidence" value="ECO:0007669"/>
    <property type="project" value="UniProtKB-SubCell"/>
</dbReference>
<dbReference type="Proteomes" id="UP000095085">
    <property type="component" value="Unassembled WGS sequence"/>
</dbReference>
<gene>
    <name evidence="6" type="primary">UTR4</name>
    <name evidence="7" type="ORF">HYPBUDRAFT_151159</name>
</gene>
<keyword evidence="8" id="KW-1185">Reference proteome</keyword>
<keyword evidence="1 6" id="KW-0028">Amino-acid biosynthesis</keyword>
<comment type="subunit">
    <text evidence="6">Monomer.</text>
</comment>
<dbReference type="UniPathway" id="UPA00904">
    <property type="reaction ID" value="UER00876"/>
</dbReference>
<dbReference type="HAMAP" id="MF_03117">
    <property type="entry name" value="Salvage_MtnC_euk"/>
    <property type="match status" value="1"/>
</dbReference>
<evidence type="ECO:0000256" key="1">
    <source>
        <dbReference type="ARBA" id="ARBA00022605"/>
    </source>
</evidence>
<dbReference type="OrthoDB" id="272500at2759"/>
<evidence type="ECO:0000256" key="5">
    <source>
        <dbReference type="ARBA" id="ARBA00023167"/>
    </source>
</evidence>
<dbReference type="InterPro" id="IPR027511">
    <property type="entry name" value="ENOPH1_eukaryotes"/>
</dbReference>
<sequence>MITFKDTIEVVVFDIEGTICPITFVKDTLFPYFLEQAPSYLSKLKYPLDSKSDDQITKILSEFANEVTESEEKLSSHIKHLVDTDQKVAPLKSFQGLVWKLGYELGELKAPLYDDALEFFNQPPPLVQNTYIYSSGSIAAQKLLFKYVKNGDESIDLNPKLSGYFDITTAGYKQEQSSYEKILQDIKYDDKPSKVLFLSDNVNEVNAALNAGLNSVIVVKPGNAPLSEEDEQKHSIIKSLNELSF</sequence>
<evidence type="ECO:0000256" key="2">
    <source>
        <dbReference type="ARBA" id="ARBA00022723"/>
    </source>
</evidence>
<dbReference type="RefSeq" id="XP_020078428.1">
    <property type="nucleotide sequence ID" value="XM_020220356.1"/>
</dbReference>
<keyword evidence="2 6" id="KW-0479">Metal-binding</keyword>
<dbReference type="GO" id="GO:0043874">
    <property type="term" value="F:acireductone synthase activity"/>
    <property type="evidence" value="ECO:0007669"/>
    <property type="project" value="UniProtKB-EC"/>
</dbReference>
<dbReference type="PANTHER" id="PTHR20371">
    <property type="entry name" value="ENOLASE-PHOSPHATASE E1"/>
    <property type="match status" value="1"/>
</dbReference>
<dbReference type="SUPFAM" id="SSF56784">
    <property type="entry name" value="HAD-like"/>
    <property type="match status" value="1"/>
</dbReference>
<dbReference type="PANTHER" id="PTHR20371:SF1">
    <property type="entry name" value="ENOLASE-PHOSPHATASE E1"/>
    <property type="match status" value="1"/>
</dbReference>
<evidence type="ECO:0000256" key="4">
    <source>
        <dbReference type="ARBA" id="ARBA00022842"/>
    </source>
</evidence>
<feature type="binding site" evidence="6">
    <location>
        <position position="173"/>
    </location>
    <ligand>
        <name>substrate</name>
    </ligand>
</feature>
<dbReference type="InterPro" id="IPR023214">
    <property type="entry name" value="HAD_sf"/>
</dbReference>
<protein>
    <recommendedName>
        <fullName evidence="6">Enolase-phosphatase E1</fullName>
        <ecNumber evidence="6">3.1.3.77</ecNumber>
    </recommendedName>
    <alternativeName>
        <fullName evidence="6">2,3-diketo-5-methylthio-1-phosphopentane phosphatase</fullName>
    </alternativeName>
</protein>
<dbReference type="Gene3D" id="1.10.720.60">
    <property type="match status" value="1"/>
</dbReference>
<dbReference type="GO" id="GO:0019509">
    <property type="term" value="P:L-methionine salvage from methylthioadenosine"/>
    <property type="evidence" value="ECO:0007669"/>
    <property type="project" value="UniProtKB-UniRule"/>
</dbReference>
<accession>A0A1E4RQ84</accession>
<evidence type="ECO:0000256" key="3">
    <source>
        <dbReference type="ARBA" id="ARBA00022801"/>
    </source>
</evidence>
<reference evidence="8" key="1">
    <citation type="submission" date="2016-05" db="EMBL/GenBank/DDBJ databases">
        <title>Comparative genomics of biotechnologically important yeasts.</title>
        <authorList>
            <consortium name="DOE Joint Genome Institute"/>
            <person name="Riley R."/>
            <person name="Haridas S."/>
            <person name="Wolfe K.H."/>
            <person name="Lopes M.R."/>
            <person name="Hittinger C.T."/>
            <person name="Goker M."/>
            <person name="Salamov A."/>
            <person name="Wisecaver J."/>
            <person name="Long T.M."/>
            <person name="Aerts A.L."/>
            <person name="Barry K."/>
            <person name="Choi C."/>
            <person name="Clum A."/>
            <person name="Coughlan A.Y."/>
            <person name="Deshpande S."/>
            <person name="Douglass A.P."/>
            <person name="Hanson S.J."/>
            <person name="Klenk H.-P."/>
            <person name="Labutti K."/>
            <person name="Lapidus A."/>
            <person name="Lindquist E."/>
            <person name="Lipzen A."/>
            <person name="Meier-Kolthoff J.P."/>
            <person name="Ohm R.A."/>
            <person name="Otillar R.P."/>
            <person name="Pangilinan J."/>
            <person name="Peng Y."/>
            <person name="Rokas A."/>
            <person name="Rosa C.A."/>
            <person name="Scheuner C."/>
            <person name="Sibirny A.A."/>
            <person name="Slot J.C."/>
            <person name="Stielow J.B."/>
            <person name="Sun H."/>
            <person name="Kurtzman C.P."/>
            <person name="Blackwell M."/>
            <person name="Grigoriev I.V."/>
            <person name="Jeffries T.W."/>
        </authorList>
    </citation>
    <scope>NUCLEOTIDE SEQUENCE [LARGE SCALE GENOMIC DNA]</scope>
    <source>
        <strain evidence="8">NRRL Y-1933</strain>
    </source>
</reference>
<comment type="cofactor">
    <cofactor evidence="6">
        <name>Mg(2+)</name>
        <dbReference type="ChEBI" id="CHEBI:18420"/>
    </cofactor>
    <text evidence="6">Binds 1 Mg(2+) ion per subunit.</text>
</comment>
<dbReference type="GeneID" id="30994906"/>
<dbReference type="InterPro" id="IPR023943">
    <property type="entry name" value="Enolase-ppase_E1"/>
</dbReference>
<dbReference type="EMBL" id="KV454538">
    <property type="protein sequence ID" value="ODV69361.1"/>
    <property type="molecule type" value="Genomic_DNA"/>
</dbReference>
<comment type="catalytic activity">
    <reaction evidence="6">
        <text>5-methylsulfanyl-2,3-dioxopentyl phosphate + H2O = 1,2-dihydroxy-5-(methylsulfanyl)pent-1-en-3-one + phosphate</text>
        <dbReference type="Rhea" id="RHEA:21700"/>
        <dbReference type="ChEBI" id="CHEBI:15377"/>
        <dbReference type="ChEBI" id="CHEBI:43474"/>
        <dbReference type="ChEBI" id="CHEBI:49252"/>
        <dbReference type="ChEBI" id="CHEBI:58828"/>
        <dbReference type="EC" id="3.1.3.77"/>
    </reaction>
</comment>
<comment type="pathway">
    <text evidence="6">Amino-acid biosynthesis; L-methionine biosynthesis via salvage pathway; L-methionine from S-methyl-5-thio-alpha-D-ribose 1-phosphate: step 3/6.</text>
</comment>
<comment type="function">
    <text evidence="6">Bifunctional enzyme that catalyzes the enolization of 2,3-diketo-5-methylthiopentyl-1-phosphate (DK-MTP-1-P) into the intermediate 2-hydroxy-3-keto-5-methylthiopentenyl-1-phosphate (HK-MTPenyl-1-P), which is then dephosphorylated to form the acireductone 1,2-dihydroxy-3-keto-5-methylthiopentene (DHK-MTPene).</text>
</comment>
<dbReference type="AlphaFoldDB" id="A0A1E4RQ84"/>
<comment type="similarity">
    <text evidence="6">Belongs to the HAD-like hydrolase superfamily. MasA/MtnC family.</text>
</comment>
<dbReference type="STRING" id="984485.A0A1E4RQ84"/>
<feature type="binding site" evidence="6">
    <location>
        <position position="200"/>
    </location>
    <ligand>
        <name>Mg(2+)</name>
        <dbReference type="ChEBI" id="CHEBI:18420"/>
    </ligand>
</feature>
<keyword evidence="6" id="KW-0963">Cytoplasm</keyword>
<comment type="pathway">
    <text evidence="6">Amino-acid biosynthesis; L-methionine biosynthesis via salvage pathway; L-methionine from S-methyl-5-thio-alpha-D-ribose 1-phosphate: step 4/6.</text>
</comment>
<name>A0A1E4RQ84_9ASCO</name>
<dbReference type="SFLD" id="SFLDG01133">
    <property type="entry name" value="C1.5.4:_Enolase-phosphatase_Li"/>
    <property type="match status" value="1"/>
</dbReference>
<keyword evidence="3 6" id="KW-0378">Hydrolase</keyword>
<feature type="binding site" evidence="6">
    <location>
        <position position="14"/>
    </location>
    <ligand>
        <name>Mg(2+)</name>
        <dbReference type="ChEBI" id="CHEBI:18420"/>
    </ligand>
</feature>
<proteinExistence type="inferred from homology"/>
<keyword evidence="5 6" id="KW-0486">Methionine biosynthesis</keyword>
<feature type="binding site" evidence="6">
    <location>
        <begin position="134"/>
        <end position="135"/>
    </location>
    <ligand>
        <name>substrate</name>
    </ligand>
</feature>
<feature type="binding site" evidence="6">
    <location>
        <position position="16"/>
    </location>
    <ligand>
        <name>Mg(2+)</name>
        <dbReference type="ChEBI" id="CHEBI:18420"/>
    </ligand>
</feature>
<dbReference type="EC" id="3.1.3.77" evidence="6"/>
<evidence type="ECO:0000313" key="8">
    <source>
        <dbReference type="Proteomes" id="UP000095085"/>
    </source>
</evidence>
<dbReference type="NCBIfam" id="TIGR01691">
    <property type="entry name" value="enolase-ppase"/>
    <property type="match status" value="1"/>
</dbReference>
<dbReference type="InterPro" id="IPR036412">
    <property type="entry name" value="HAD-like_sf"/>
</dbReference>
<evidence type="ECO:0000256" key="6">
    <source>
        <dbReference type="HAMAP-Rule" id="MF_03117"/>
    </source>
</evidence>
<organism evidence="7 8">
    <name type="scientific">Hyphopichia burtonii NRRL Y-1933</name>
    <dbReference type="NCBI Taxonomy" id="984485"/>
    <lineage>
        <taxon>Eukaryota</taxon>
        <taxon>Fungi</taxon>
        <taxon>Dikarya</taxon>
        <taxon>Ascomycota</taxon>
        <taxon>Saccharomycotina</taxon>
        <taxon>Pichiomycetes</taxon>
        <taxon>Debaryomycetaceae</taxon>
        <taxon>Hyphopichia</taxon>
    </lineage>
</organism>
<dbReference type="Gene3D" id="3.40.50.1000">
    <property type="entry name" value="HAD superfamily/HAD-like"/>
    <property type="match status" value="1"/>
</dbReference>
<dbReference type="SFLD" id="SFLDG01129">
    <property type="entry name" value="C1.5:_HAD__Beta-PGM__Phosphata"/>
    <property type="match status" value="1"/>
</dbReference>
<evidence type="ECO:0000313" key="7">
    <source>
        <dbReference type="EMBL" id="ODV69361.1"/>
    </source>
</evidence>